<dbReference type="GO" id="GO:0007165">
    <property type="term" value="P:signal transduction"/>
    <property type="evidence" value="ECO:0007669"/>
    <property type="project" value="TreeGrafter"/>
</dbReference>
<comment type="similarity">
    <text evidence="5 6">Belongs to the autoinducer synthase family.</text>
</comment>
<dbReference type="Pfam" id="PF00765">
    <property type="entry name" value="Autoind_synth"/>
    <property type="match status" value="1"/>
</dbReference>
<dbReference type="GO" id="GO:0061579">
    <property type="term" value="F:N-acyl homoserine lactone synthase activity"/>
    <property type="evidence" value="ECO:0007669"/>
    <property type="project" value="UniProtKB-UniRule"/>
</dbReference>
<dbReference type="EC" id="2.3.1.184" evidence="6"/>
<evidence type="ECO:0000256" key="6">
    <source>
        <dbReference type="RuleBase" id="RU361135"/>
    </source>
</evidence>
<evidence type="ECO:0000256" key="1">
    <source>
        <dbReference type="ARBA" id="ARBA00022654"/>
    </source>
</evidence>
<evidence type="ECO:0000256" key="4">
    <source>
        <dbReference type="ARBA" id="ARBA00022929"/>
    </source>
</evidence>
<dbReference type="InterPro" id="IPR016181">
    <property type="entry name" value="Acyl_CoA_acyltransferase"/>
</dbReference>
<dbReference type="GO" id="GO:0009372">
    <property type="term" value="P:quorum sensing"/>
    <property type="evidence" value="ECO:0007669"/>
    <property type="project" value="UniProtKB-UniRule"/>
</dbReference>
<gene>
    <name evidence="7" type="ORF">CSW64_05505</name>
</gene>
<keyword evidence="2 6" id="KW-0808">Transferase</keyword>
<dbReference type="PRINTS" id="PR01549">
    <property type="entry name" value="AUTOINDCRSYN"/>
</dbReference>
<dbReference type="Gene3D" id="3.40.630.30">
    <property type="match status" value="1"/>
</dbReference>
<dbReference type="PANTHER" id="PTHR39322">
    <property type="entry name" value="ACYL-HOMOSERINE-LACTONE SYNTHASE"/>
    <property type="match status" value="1"/>
</dbReference>
<comment type="catalytic activity">
    <reaction evidence="6">
        <text>a fatty acyl-[ACP] + S-adenosyl-L-methionine = an N-acyl-L-homoserine lactone + S-methyl-5'-thioadenosine + holo-[ACP] + H(+)</text>
        <dbReference type="Rhea" id="RHEA:10096"/>
        <dbReference type="Rhea" id="RHEA-COMP:9685"/>
        <dbReference type="Rhea" id="RHEA-COMP:14125"/>
        <dbReference type="ChEBI" id="CHEBI:15378"/>
        <dbReference type="ChEBI" id="CHEBI:17509"/>
        <dbReference type="ChEBI" id="CHEBI:55474"/>
        <dbReference type="ChEBI" id="CHEBI:59789"/>
        <dbReference type="ChEBI" id="CHEBI:64479"/>
        <dbReference type="ChEBI" id="CHEBI:138651"/>
        <dbReference type="EC" id="2.3.1.184"/>
    </reaction>
</comment>
<keyword evidence="1 5" id="KW-0673">Quorum sensing</keyword>
<reference evidence="7 8" key="1">
    <citation type="submission" date="2017-10" db="EMBL/GenBank/DDBJ databases">
        <title>Genome sequence of Caulobacter mirabilis FWC38.</title>
        <authorList>
            <person name="Fiebig A."/>
            <person name="Crosson S."/>
        </authorList>
    </citation>
    <scope>NUCLEOTIDE SEQUENCE [LARGE SCALE GENOMIC DNA]</scope>
    <source>
        <strain evidence="7 8">FWC 38</strain>
    </source>
</reference>
<dbReference type="EMBL" id="CP024201">
    <property type="protein sequence ID" value="ATQ41908.1"/>
    <property type="molecule type" value="Genomic_DNA"/>
</dbReference>
<dbReference type="RefSeq" id="WP_099621165.1">
    <property type="nucleotide sequence ID" value="NZ_CP024201.1"/>
</dbReference>
<dbReference type="PROSITE" id="PS51187">
    <property type="entry name" value="AUTOINDUCER_SYNTH_2"/>
    <property type="match status" value="1"/>
</dbReference>
<keyword evidence="3 6" id="KW-0949">S-adenosyl-L-methionine</keyword>
<evidence type="ECO:0000313" key="8">
    <source>
        <dbReference type="Proteomes" id="UP000228945"/>
    </source>
</evidence>
<sequence length="249" mass="26630">MILVLNAANKAAFPALMDDMFRARHEVFVERKGWEELRRADGRQIDGFDRADAVYLLALGPARVVAGVRLTGCVGPTFAESLLPELFEEPAPRGEDLLEMTRLFARPEAMSPGGGAPAINAVLTATLEFVRTVGARGCLMLSRLELVEALLAWGVRPEPLGLPRRTRDGVLMAVMCPGTVRALAALRSATGVGRPVLWWSAEPEAEPVAFAEVLGADPGSPFWRPPGSLTPLARSALGPTELARMAAGP</sequence>
<evidence type="ECO:0000313" key="7">
    <source>
        <dbReference type="EMBL" id="ATQ41908.1"/>
    </source>
</evidence>
<keyword evidence="4 5" id="KW-0071">Autoinducer synthesis</keyword>
<dbReference type="InterPro" id="IPR001690">
    <property type="entry name" value="Autoind_synthase"/>
</dbReference>
<evidence type="ECO:0000256" key="5">
    <source>
        <dbReference type="PROSITE-ProRule" id="PRU00533"/>
    </source>
</evidence>
<evidence type="ECO:0000256" key="3">
    <source>
        <dbReference type="ARBA" id="ARBA00022691"/>
    </source>
</evidence>
<name>A0A2D2AV88_9CAUL</name>
<protein>
    <recommendedName>
        <fullName evidence="6">Acyl-homoserine-lactone synthase</fullName>
        <ecNumber evidence="6">2.3.1.184</ecNumber>
    </recommendedName>
    <alternativeName>
        <fullName evidence="6">Autoinducer synthesis protein</fullName>
    </alternativeName>
</protein>
<evidence type="ECO:0000256" key="2">
    <source>
        <dbReference type="ARBA" id="ARBA00022679"/>
    </source>
</evidence>
<accession>A0A2D2AV88</accession>
<dbReference type="PANTHER" id="PTHR39322:SF1">
    <property type="entry name" value="ISOVALERYL-HOMOSERINE LACTONE SYNTHASE"/>
    <property type="match status" value="1"/>
</dbReference>
<organism evidence="7 8">
    <name type="scientific">Caulobacter mirabilis</name>
    <dbReference type="NCBI Taxonomy" id="69666"/>
    <lineage>
        <taxon>Bacteria</taxon>
        <taxon>Pseudomonadati</taxon>
        <taxon>Pseudomonadota</taxon>
        <taxon>Alphaproteobacteria</taxon>
        <taxon>Caulobacterales</taxon>
        <taxon>Caulobacteraceae</taxon>
        <taxon>Caulobacter</taxon>
    </lineage>
</organism>
<keyword evidence="8" id="KW-1185">Reference proteome</keyword>
<dbReference type="AlphaFoldDB" id="A0A2D2AV88"/>
<dbReference type="Proteomes" id="UP000228945">
    <property type="component" value="Chromosome"/>
</dbReference>
<dbReference type="KEGG" id="cmb:CSW64_05505"/>
<dbReference type="SUPFAM" id="SSF55729">
    <property type="entry name" value="Acyl-CoA N-acyltransferases (Nat)"/>
    <property type="match status" value="1"/>
</dbReference>
<dbReference type="OrthoDB" id="6169313at2"/>
<proteinExistence type="inferred from homology"/>